<reference evidence="3 4" key="1">
    <citation type="submission" date="2020-07" db="EMBL/GenBank/DDBJ databases">
        <title>Taxonomic revisions and descriptions of new bacterial species based on genomic comparisons in the high-G+C-content subgroup of the family Alcaligenaceae.</title>
        <authorList>
            <person name="Szabo A."/>
            <person name="Felfoldi T."/>
        </authorList>
    </citation>
    <scope>NUCLEOTIDE SEQUENCE [LARGE SCALE GENOMIC DNA]</scope>
    <source>
        <strain evidence="3 4">LMG 24012</strain>
    </source>
</reference>
<evidence type="ECO:0000256" key="1">
    <source>
        <dbReference type="ARBA" id="ARBA00006987"/>
    </source>
</evidence>
<dbReference type="RefSeq" id="WP_180154551.1">
    <property type="nucleotide sequence ID" value="NZ_JACCEM010000004.1"/>
</dbReference>
<evidence type="ECO:0000313" key="4">
    <source>
        <dbReference type="Proteomes" id="UP000559809"/>
    </source>
</evidence>
<proteinExistence type="inferred from homology"/>
<dbReference type="SUPFAM" id="SSF53850">
    <property type="entry name" value="Periplasmic binding protein-like II"/>
    <property type="match status" value="1"/>
</dbReference>
<keyword evidence="2" id="KW-0732">Signal</keyword>
<feature type="chain" id="PRO_5032299511" evidence="2">
    <location>
        <begin position="28"/>
        <end position="333"/>
    </location>
</feature>
<evidence type="ECO:0000313" key="3">
    <source>
        <dbReference type="EMBL" id="NYT49242.1"/>
    </source>
</evidence>
<gene>
    <name evidence="3" type="ORF">H0A72_07955</name>
</gene>
<feature type="signal peptide" evidence="2">
    <location>
        <begin position="1"/>
        <end position="27"/>
    </location>
</feature>
<accession>A0A853G027</accession>
<dbReference type="Gene3D" id="3.40.190.10">
    <property type="entry name" value="Periplasmic binding protein-like II"/>
    <property type="match status" value="1"/>
</dbReference>
<organism evidence="3 4">
    <name type="scientific">Parapusillimonas granuli</name>
    <dbReference type="NCBI Taxonomy" id="380911"/>
    <lineage>
        <taxon>Bacteria</taxon>
        <taxon>Pseudomonadati</taxon>
        <taxon>Pseudomonadota</taxon>
        <taxon>Betaproteobacteria</taxon>
        <taxon>Burkholderiales</taxon>
        <taxon>Alcaligenaceae</taxon>
        <taxon>Parapusillimonas</taxon>
    </lineage>
</organism>
<dbReference type="Proteomes" id="UP000559809">
    <property type="component" value="Unassembled WGS sequence"/>
</dbReference>
<dbReference type="PANTHER" id="PTHR42928">
    <property type="entry name" value="TRICARBOXYLATE-BINDING PROTEIN"/>
    <property type="match status" value="1"/>
</dbReference>
<protein>
    <submittedName>
        <fullName evidence="3">Tripartite tricarboxylate transporter substrate binding protein</fullName>
    </submittedName>
</protein>
<dbReference type="EMBL" id="JACCEM010000004">
    <property type="protein sequence ID" value="NYT49242.1"/>
    <property type="molecule type" value="Genomic_DNA"/>
</dbReference>
<dbReference type="PANTHER" id="PTHR42928:SF5">
    <property type="entry name" value="BLR1237 PROTEIN"/>
    <property type="match status" value="1"/>
</dbReference>
<comment type="caution">
    <text evidence="3">The sequence shown here is derived from an EMBL/GenBank/DDBJ whole genome shotgun (WGS) entry which is preliminary data.</text>
</comment>
<sequence>MKAKVLSAIGKMAWVASLAALPMSAGAASPADAQDYPNRAVRIVVPFAAGGATDLFGRLIASELTGTLKQQFIVENKPGGGGNIGSNQVAKSSADGYTLLFGAAGNIAVNPSLFSNMPYSPSKDLAPVALMGSSMNVLVVPSSLPVKSVQELIELAKAKPGELNYGSSGNGGTTHLSGELFNSMAQTRIVHVPYQGSGPAMVDLLAARVQMMFDNLPSSSPHIQRGELRALGVTGAKRSALLPDVPTIAESGLPGFEATTWFGLFAPAGTPPAVIEKINAAVNQAMAKPAIIERLRQLGTDAATGTPASFAELVAKDTAKWAKVIKDANIVMN</sequence>
<dbReference type="PIRSF" id="PIRSF017082">
    <property type="entry name" value="YflP"/>
    <property type="match status" value="1"/>
</dbReference>
<evidence type="ECO:0000256" key="2">
    <source>
        <dbReference type="SAM" id="SignalP"/>
    </source>
</evidence>
<dbReference type="InterPro" id="IPR005064">
    <property type="entry name" value="BUG"/>
</dbReference>
<dbReference type="AlphaFoldDB" id="A0A853G027"/>
<dbReference type="Gene3D" id="3.40.190.150">
    <property type="entry name" value="Bordetella uptake gene, domain 1"/>
    <property type="match status" value="1"/>
</dbReference>
<dbReference type="InterPro" id="IPR042100">
    <property type="entry name" value="Bug_dom1"/>
</dbReference>
<name>A0A853G027_9BURK</name>
<comment type="similarity">
    <text evidence="1">Belongs to the UPF0065 (bug) family.</text>
</comment>
<keyword evidence="4" id="KW-1185">Reference proteome</keyword>
<dbReference type="Pfam" id="PF03401">
    <property type="entry name" value="TctC"/>
    <property type="match status" value="1"/>
</dbReference>
<dbReference type="CDD" id="cd13578">
    <property type="entry name" value="PBP2_Bug27"/>
    <property type="match status" value="1"/>
</dbReference>